<feature type="signal peptide" evidence="1">
    <location>
        <begin position="1"/>
        <end position="21"/>
    </location>
</feature>
<accession>A0A2S7IIC8</accession>
<feature type="chain" id="PRO_5015498622" evidence="1">
    <location>
        <begin position="22"/>
        <end position="253"/>
    </location>
</feature>
<dbReference type="RefSeq" id="WP_104714700.1">
    <property type="nucleotide sequence ID" value="NZ_PTRA01000003.1"/>
</dbReference>
<reference evidence="3" key="1">
    <citation type="submission" date="2018-02" db="EMBL/GenBank/DDBJ databases">
        <title>Genome sequencing of Solimonas sp. HR-BB.</title>
        <authorList>
            <person name="Lee Y."/>
            <person name="Jeon C.O."/>
        </authorList>
    </citation>
    <scope>NUCLEOTIDE SEQUENCE [LARGE SCALE GENOMIC DNA]</scope>
    <source>
        <strain evidence="3">HR-U</strain>
    </source>
</reference>
<name>A0A2S7IIC8_9BACT</name>
<evidence type="ECO:0000313" key="2">
    <source>
        <dbReference type="EMBL" id="PQA56150.1"/>
    </source>
</evidence>
<protein>
    <submittedName>
        <fullName evidence="2">GLPGLI family protein</fullName>
    </submittedName>
</protein>
<dbReference type="EMBL" id="PTRA01000003">
    <property type="protein sequence ID" value="PQA56150.1"/>
    <property type="molecule type" value="Genomic_DNA"/>
</dbReference>
<keyword evidence="3" id="KW-1185">Reference proteome</keyword>
<organism evidence="2 3">
    <name type="scientific">Siphonobacter curvatus</name>
    <dbReference type="NCBI Taxonomy" id="2094562"/>
    <lineage>
        <taxon>Bacteria</taxon>
        <taxon>Pseudomonadati</taxon>
        <taxon>Bacteroidota</taxon>
        <taxon>Cytophagia</taxon>
        <taxon>Cytophagales</taxon>
        <taxon>Cytophagaceae</taxon>
        <taxon>Siphonobacter</taxon>
    </lineage>
</organism>
<proteinExistence type="predicted"/>
<comment type="caution">
    <text evidence="2">The sequence shown here is derived from an EMBL/GenBank/DDBJ whole genome shotgun (WGS) entry which is preliminary data.</text>
</comment>
<evidence type="ECO:0000313" key="3">
    <source>
        <dbReference type="Proteomes" id="UP000239590"/>
    </source>
</evidence>
<keyword evidence="1" id="KW-0732">Signal</keyword>
<sequence>MKKKVIQTLILLVTVLPLVQAQDMEGIVNYERKTYWTKLIAKLPFLSQEEKDRAKMMWGNDDEEKTKLKLVFTPAQSVYTYEGEQGETDDGRWSWRQDDYLVQRDFDKETITEWHEMGGKTYVIQDSLKIPKWKILNQLKDVAGHVCMKAEMEDPANQQKIVAWFADDLPVSAGPERLFGLPGVILELDYNDGVTVVTATKIDLKKVEPKQLALPKMKGKKINLAERDRIIKEHIKDSIKAQRNPYWGIKPWN</sequence>
<dbReference type="InterPro" id="IPR005901">
    <property type="entry name" value="GLPGLI"/>
</dbReference>
<dbReference type="AlphaFoldDB" id="A0A2S7IIC8"/>
<dbReference type="NCBIfam" id="TIGR01200">
    <property type="entry name" value="GLPGLI"/>
    <property type="match status" value="1"/>
</dbReference>
<gene>
    <name evidence="2" type="ORF">C5O19_17495</name>
</gene>
<dbReference type="Proteomes" id="UP000239590">
    <property type="component" value="Unassembled WGS sequence"/>
</dbReference>
<dbReference type="Pfam" id="PF09697">
    <property type="entry name" value="Porph_ging"/>
    <property type="match status" value="1"/>
</dbReference>
<evidence type="ECO:0000256" key="1">
    <source>
        <dbReference type="SAM" id="SignalP"/>
    </source>
</evidence>
<dbReference type="OrthoDB" id="1440774at2"/>